<gene>
    <name evidence="1" type="ORF">ACFO4O_08285</name>
</gene>
<dbReference type="Proteomes" id="UP001595897">
    <property type="component" value="Unassembled WGS sequence"/>
</dbReference>
<dbReference type="InterPro" id="IPR012334">
    <property type="entry name" value="Pectin_lyas_fold"/>
</dbReference>
<name>A0ABV9LVC4_9ALTE</name>
<comment type="caution">
    <text evidence="1">The sequence shown here is derived from an EMBL/GenBank/DDBJ whole genome shotgun (WGS) entry which is preliminary data.</text>
</comment>
<organism evidence="1 2">
    <name type="scientific">Glaciecola siphonariae</name>
    <dbReference type="NCBI Taxonomy" id="521012"/>
    <lineage>
        <taxon>Bacteria</taxon>
        <taxon>Pseudomonadati</taxon>
        <taxon>Pseudomonadota</taxon>
        <taxon>Gammaproteobacteria</taxon>
        <taxon>Alteromonadales</taxon>
        <taxon>Alteromonadaceae</taxon>
        <taxon>Glaciecola</taxon>
    </lineage>
</organism>
<protein>
    <submittedName>
        <fullName evidence="1">Right-handed parallel beta-helix repeat-containing protein</fullName>
    </submittedName>
</protein>
<dbReference type="EMBL" id="JBHSGU010000002">
    <property type="protein sequence ID" value="MFC4700149.1"/>
    <property type="molecule type" value="Genomic_DNA"/>
</dbReference>
<reference evidence="2" key="1">
    <citation type="journal article" date="2019" name="Int. J. Syst. Evol. Microbiol.">
        <title>The Global Catalogue of Microorganisms (GCM) 10K type strain sequencing project: providing services to taxonomists for standard genome sequencing and annotation.</title>
        <authorList>
            <consortium name="The Broad Institute Genomics Platform"/>
            <consortium name="The Broad Institute Genome Sequencing Center for Infectious Disease"/>
            <person name="Wu L."/>
            <person name="Ma J."/>
        </authorList>
    </citation>
    <scope>NUCLEOTIDE SEQUENCE [LARGE SCALE GENOMIC DNA]</scope>
    <source>
        <strain evidence="2">KACC 12507</strain>
    </source>
</reference>
<dbReference type="RefSeq" id="WP_382407318.1">
    <property type="nucleotide sequence ID" value="NZ_JBHSGU010000002.1"/>
</dbReference>
<keyword evidence="2" id="KW-1185">Reference proteome</keyword>
<sequence length="428" mass="47875">MQKVNAHVRRLLLGLGACILLCVLLATFLLNSDEARAFLSPSLIDSFSSQGSSVKTPTTVLKKFMSEQLPVPDDFYIERVDSSKSLLAALANANKRGGSTAIYLHDGEYHINQTLRVLSDNIMLLSVSQNPYTTIIRSRGMRRTSGVQNVLEVRASGFVLDGITLSDAPNHLIQIAAENQASKPIIRNCILQDSFEQLLKVSYDQASRPNNISHDGLVEHCIFQYTRGIAPYYYTGGIDALGAKGWRVQNNIFKDIASPGGRIAQHAVHFWINASDNKVTNNIFIDNDRSIGFGMKLKNRDTDTLEYFSEGGVISGNVIYHTNNGDPFADTGIILEASPNTRVENNYVFMQHSYRNAIEYRFKETRNAVIKDNFTNRAIRSRNGGNARLIDNSDDLDSLVFFDQLERIIRDHHIEHLAHPMKGSDKHD</sequence>
<dbReference type="InterPro" id="IPR011050">
    <property type="entry name" value="Pectin_lyase_fold/virulence"/>
</dbReference>
<dbReference type="SUPFAM" id="SSF51126">
    <property type="entry name" value="Pectin lyase-like"/>
    <property type="match status" value="1"/>
</dbReference>
<evidence type="ECO:0000313" key="1">
    <source>
        <dbReference type="EMBL" id="MFC4700149.1"/>
    </source>
</evidence>
<dbReference type="Gene3D" id="2.160.20.10">
    <property type="entry name" value="Single-stranded right-handed beta-helix, Pectin lyase-like"/>
    <property type="match status" value="1"/>
</dbReference>
<evidence type="ECO:0000313" key="2">
    <source>
        <dbReference type="Proteomes" id="UP001595897"/>
    </source>
</evidence>
<accession>A0ABV9LVC4</accession>
<proteinExistence type="predicted"/>